<dbReference type="InterPro" id="IPR016461">
    <property type="entry name" value="COMT-like"/>
</dbReference>
<evidence type="ECO:0000256" key="2">
    <source>
        <dbReference type="ARBA" id="ARBA00022679"/>
    </source>
</evidence>
<evidence type="ECO:0000313" key="9">
    <source>
        <dbReference type="Proteomes" id="UP000319257"/>
    </source>
</evidence>
<feature type="compositionally biased region" description="Basic and acidic residues" evidence="4">
    <location>
        <begin position="1"/>
        <end position="18"/>
    </location>
</feature>
<dbReference type="GO" id="GO:0008171">
    <property type="term" value="F:O-methyltransferase activity"/>
    <property type="evidence" value="ECO:0007669"/>
    <property type="project" value="InterPro"/>
</dbReference>
<gene>
    <name evidence="8" type="ORF">E0L32_003541</name>
</gene>
<dbReference type="Pfam" id="PF10601">
    <property type="entry name" value="zf-LITAF-like"/>
    <property type="match status" value="1"/>
</dbReference>
<dbReference type="Gene3D" id="1.10.10.10">
    <property type="entry name" value="Winged helix-like DNA-binding domain superfamily/Winged helix DNA-binding domain"/>
    <property type="match status" value="1"/>
</dbReference>
<feature type="domain" description="O-methyltransferase C-terminal" evidence="5">
    <location>
        <begin position="404"/>
        <end position="549"/>
    </location>
</feature>
<accession>A0A507BHY1</accession>
<reference evidence="8 9" key="1">
    <citation type="submission" date="2019-06" db="EMBL/GenBank/DDBJ databases">
        <title>Draft genome sequence of the filamentous fungus Phialemoniopsis curvata isolated from diesel fuel.</title>
        <authorList>
            <person name="Varaljay V.A."/>
            <person name="Lyon W.J."/>
            <person name="Crouch A.L."/>
            <person name="Drake C.E."/>
            <person name="Hollomon J.M."/>
            <person name="Nadeau L.J."/>
            <person name="Nunn H.S."/>
            <person name="Stevenson B.S."/>
            <person name="Bojanowski C.L."/>
            <person name="Crookes-Goodson W.J."/>
        </authorList>
    </citation>
    <scope>NUCLEOTIDE SEQUENCE [LARGE SCALE GENOMIC DNA]</scope>
    <source>
        <strain evidence="8 9">D216</strain>
    </source>
</reference>
<evidence type="ECO:0008006" key="10">
    <source>
        <dbReference type="Google" id="ProtNLM"/>
    </source>
</evidence>
<sequence length="570" mass="62432">MESRQHQDAPSRDAKSPEDGIDQPQPTSPLWKPLPTAPPKEFPPDMIQSEDPAGPGISSPAATLAPSELKGQPMITPVPNPATVTPLQLLGDSPQWIDCPFCQRRTQTVLSKRGSGTQALLMHFLLAGWCENVYYTCSNCKHTVAMRPHDGPVQVFGPVQASQTDINLVAMTFLPPTDVLARLQTAGDNYASGKPGAREQLIDLSYALISSLELPSEAIQRMGWAEPARTAHCRIAVDLDLFEHIRDSGSQGIRAADLAVKTGADPVLIARALKHLAAMKVVGENGADSVVATPLSNALTEPRFRNGIIYTHDVAGPSFRALPEYLRSTRYALPTSLTDGPFQAAHKTQLPFFAWLDQNPPYLEAFNSYMSAYRAGKPAWVDPGFYPVEERLAAGYDSNISEAMLVDVGGGMGHDLRELRAKHPSLPGKLILQDRPEVISTVGKEAGSTGVFEAQAHDFFTPQPVRHARAYYLHSVLHDWGDDECLRILEQLKPALRPGYSRLLINEIIVPDRDASWAATSMDQLVFVLGAMRERTRADWEAILSRAGFGIVQVYSFKMGMESLIEAEIL</sequence>
<dbReference type="Pfam" id="PF08100">
    <property type="entry name" value="Dimerisation"/>
    <property type="match status" value="1"/>
</dbReference>
<dbReference type="Pfam" id="PF00891">
    <property type="entry name" value="Methyltransf_2"/>
    <property type="match status" value="1"/>
</dbReference>
<feature type="domain" description="LITAF" evidence="7">
    <location>
        <begin position="92"/>
        <end position="147"/>
    </location>
</feature>
<dbReference type="InterPro" id="IPR036388">
    <property type="entry name" value="WH-like_DNA-bd_sf"/>
</dbReference>
<evidence type="ECO:0000259" key="7">
    <source>
        <dbReference type="Pfam" id="PF10601"/>
    </source>
</evidence>
<dbReference type="SUPFAM" id="SSF46785">
    <property type="entry name" value="Winged helix' DNA-binding domain"/>
    <property type="match status" value="1"/>
</dbReference>
<keyword evidence="2" id="KW-0808">Transferase</keyword>
<dbReference type="InterPro" id="IPR006629">
    <property type="entry name" value="LITAF"/>
</dbReference>
<evidence type="ECO:0000313" key="8">
    <source>
        <dbReference type="EMBL" id="TPX16979.1"/>
    </source>
</evidence>
<feature type="domain" description="O-methyltransferase dimerisation" evidence="6">
    <location>
        <begin position="235"/>
        <end position="300"/>
    </location>
</feature>
<feature type="region of interest" description="Disordered" evidence="4">
    <location>
        <begin position="1"/>
        <end position="64"/>
    </location>
</feature>
<dbReference type="GO" id="GO:0032259">
    <property type="term" value="P:methylation"/>
    <property type="evidence" value="ECO:0007669"/>
    <property type="project" value="UniProtKB-KW"/>
</dbReference>
<organism evidence="8 9">
    <name type="scientific">Thyridium curvatum</name>
    <dbReference type="NCBI Taxonomy" id="1093900"/>
    <lineage>
        <taxon>Eukaryota</taxon>
        <taxon>Fungi</taxon>
        <taxon>Dikarya</taxon>
        <taxon>Ascomycota</taxon>
        <taxon>Pezizomycotina</taxon>
        <taxon>Sordariomycetes</taxon>
        <taxon>Sordariomycetidae</taxon>
        <taxon>Thyridiales</taxon>
        <taxon>Thyridiaceae</taxon>
        <taxon>Thyridium</taxon>
    </lineage>
</organism>
<dbReference type="PANTHER" id="PTHR43712">
    <property type="entry name" value="PUTATIVE (AFU_ORTHOLOGUE AFUA_4G14580)-RELATED"/>
    <property type="match status" value="1"/>
</dbReference>
<keyword evidence="3" id="KW-0949">S-adenosyl-L-methionine</keyword>
<comment type="caution">
    <text evidence="8">The sequence shown here is derived from an EMBL/GenBank/DDBJ whole genome shotgun (WGS) entry which is preliminary data.</text>
</comment>
<evidence type="ECO:0000256" key="1">
    <source>
        <dbReference type="ARBA" id="ARBA00022603"/>
    </source>
</evidence>
<name>A0A507BHY1_9PEZI</name>
<evidence type="ECO:0000259" key="5">
    <source>
        <dbReference type="Pfam" id="PF00891"/>
    </source>
</evidence>
<dbReference type="Gene3D" id="3.40.50.150">
    <property type="entry name" value="Vaccinia Virus protein VP39"/>
    <property type="match status" value="1"/>
</dbReference>
<keyword evidence="9" id="KW-1185">Reference proteome</keyword>
<dbReference type="SUPFAM" id="SSF53335">
    <property type="entry name" value="S-adenosyl-L-methionine-dependent methyltransferases"/>
    <property type="match status" value="1"/>
</dbReference>
<protein>
    <recommendedName>
        <fullName evidence="10">O-methyltransferase domain-containing protein</fullName>
    </recommendedName>
</protein>
<dbReference type="InterPro" id="IPR001077">
    <property type="entry name" value="COMT_C"/>
</dbReference>
<evidence type="ECO:0000256" key="3">
    <source>
        <dbReference type="ARBA" id="ARBA00022691"/>
    </source>
</evidence>
<dbReference type="Proteomes" id="UP000319257">
    <property type="component" value="Unassembled WGS sequence"/>
</dbReference>
<evidence type="ECO:0000259" key="6">
    <source>
        <dbReference type="Pfam" id="PF08100"/>
    </source>
</evidence>
<dbReference type="RefSeq" id="XP_030998690.1">
    <property type="nucleotide sequence ID" value="XM_031137853.1"/>
</dbReference>
<dbReference type="InterPro" id="IPR029063">
    <property type="entry name" value="SAM-dependent_MTases_sf"/>
</dbReference>
<evidence type="ECO:0000256" key="4">
    <source>
        <dbReference type="SAM" id="MobiDB-lite"/>
    </source>
</evidence>
<dbReference type="GeneID" id="41970988"/>
<dbReference type="OrthoDB" id="3340390at2759"/>
<dbReference type="InParanoid" id="A0A507BHY1"/>
<dbReference type="PANTHER" id="PTHR43712:SF1">
    <property type="entry name" value="HYPOTHETICAL O-METHYLTRANSFERASE (EUROFUNG)-RELATED"/>
    <property type="match status" value="1"/>
</dbReference>
<dbReference type="EMBL" id="SKBQ01000015">
    <property type="protein sequence ID" value="TPX16979.1"/>
    <property type="molecule type" value="Genomic_DNA"/>
</dbReference>
<proteinExistence type="predicted"/>
<dbReference type="InterPro" id="IPR036390">
    <property type="entry name" value="WH_DNA-bd_sf"/>
</dbReference>
<dbReference type="InterPro" id="IPR012967">
    <property type="entry name" value="COMT_dimerisation"/>
</dbReference>
<dbReference type="PROSITE" id="PS51683">
    <property type="entry name" value="SAM_OMT_II"/>
    <property type="match status" value="1"/>
</dbReference>
<keyword evidence="1" id="KW-0489">Methyltransferase</keyword>
<dbReference type="AlphaFoldDB" id="A0A507BHY1"/>